<dbReference type="InterPro" id="IPR003879">
    <property type="entry name" value="Butyrophylin_SPRY"/>
</dbReference>
<dbReference type="SMART" id="SM00409">
    <property type="entry name" value="IG"/>
    <property type="match status" value="1"/>
</dbReference>
<evidence type="ECO:0000256" key="7">
    <source>
        <dbReference type="ARBA" id="ARBA00023157"/>
    </source>
</evidence>
<dbReference type="EMBL" id="WJEC01002361">
    <property type="protein sequence ID" value="KAF7476658.1"/>
    <property type="molecule type" value="Genomic_DNA"/>
</dbReference>
<keyword evidence="7" id="KW-1015">Disulfide bond</keyword>
<evidence type="ECO:0000256" key="9">
    <source>
        <dbReference type="SAM" id="Coils"/>
    </source>
</evidence>
<dbReference type="InterPro" id="IPR053896">
    <property type="entry name" value="BTN3A2-like_Ig-C"/>
</dbReference>
<dbReference type="InterPro" id="IPR013783">
    <property type="entry name" value="Ig-like_fold"/>
</dbReference>
<dbReference type="Pfam" id="PF13765">
    <property type="entry name" value="PRY"/>
    <property type="match status" value="1"/>
</dbReference>
<dbReference type="PRINTS" id="PR01407">
    <property type="entry name" value="BUTYPHLNCDUF"/>
</dbReference>
<dbReference type="InterPro" id="IPR007110">
    <property type="entry name" value="Ig-like_dom"/>
</dbReference>
<protein>
    <submittedName>
        <fullName evidence="14">Butyrophilin subfamily 1 member A1-like</fullName>
    </submittedName>
</protein>
<evidence type="ECO:0000259" key="12">
    <source>
        <dbReference type="PROSITE" id="PS50188"/>
    </source>
</evidence>
<evidence type="ECO:0000256" key="11">
    <source>
        <dbReference type="SAM" id="SignalP"/>
    </source>
</evidence>
<dbReference type="PANTHER" id="PTHR24100:SF149">
    <property type="entry name" value="BG-LIKE ANTIGEN 1-RELATED"/>
    <property type="match status" value="1"/>
</dbReference>
<dbReference type="InterPro" id="IPR013320">
    <property type="entry name" value="ConA-like_dom_sf"/>
</dbReference>
<dbReference type="InterPro" id="IPR036179">
    <property type="entry name" value="Ig-like_dom_sf"/>
</dbReference>
<keyword evidence="5 10" id="KW-1133">Transmembrane helix</keyword>
<dbReference type="GO" id="GO:0050852">
    <property type="term" value="P:T cell receptor signaling pathway"/>
    <property type="evidence" value="ECO:0007669"/>
    <property type="project" value="TreeGrafter"/>
</dbReference>
<dbReference type="FunFam" id="2.60.120.920:FF:000004">
    <property type="entry name" value="Butyrophilin subfamily 1 member A1"/>
    <property type="match status" value="1"/>
</dbReference>
<keyword evidence="16" id="KW-1185">Reference proteome</keyword>
<evidence type="ECO:0000256" key="10">
    <source>
        <dbReference type="SAM" id="Phobius"/>
    </source>
</evidence>
<dbReference type="GO" id="GO:0009897">
    <property type="term" value="C:external side of plasma membrane"/>
    <property type="evidence" value="ECO:0007669"/>
    <property type="project" value="TreeGrafter"/>
</dbReference>
<dbReference type="PANTHER" id="PTHR24100">
    <property type="entry name" value="BUTYROPHILIN"/>
    <property type="match status" value="1"/>
</dbReference>
<dbReference type="Proteomes" id="UP000662637">
    <property type="component" value="Unassembled WGS sequence"/>
</dbReference>
<reference evidence="14" key="2">
    <citation type="submission" date="2020-08" db="EMBL/GenBank/DDBJ databases">
        <authorList>
            <person name="Shumante A."/>
            <person name="Zimin A.V."/>
            <person name="Puiu D."/>
            <person name="Salzberg S.L."/>
        </authorList>
    </citation>
    <scope>NUCLEOTIDE SEQUENCE</scope>
    <source>
        <strain evidence="14">WC2-LM</strain>
        <tissue evidence="14">Liver</tissue>
    </source>
</reference>
<reference evidence="15 16" key="1">
    <citation type="submission" date="2019-04" db="EMBL/GenBank/DDBJ databases">
        <authorList>
            <person name="Alioto T."/>
            <person name="Alioto T."/>
        </authorList>
    </citation>
    <scope>NUCLEOTIDE SEQUENCE [LARGE SCALE GENOMIC DNA]</scope>
</reference>
<comment type="subcellular location">
    <subcellularLocation>
        <location evidence="1">Membrane</location>
        <topology evidence="1">Single-pass type I membrane protein</topology>
    </subcellularLocation>
</comment>
<feature type="coiled-coil region" evidence="9">
    <location>
        <begin position="222"/>
        <end position="263"/>
    </location>
</feature>
<name>A0A5E4D2W6_MARMO</name>
<evidence type="ECO:0000256" key="6">
    <source>
        <dbReference type="ARBA" id="ARBA00023136"/>
    </source>
</evidence>
<dbReference type="InterPro" id="IPR013106">
    <property type="entry name" value="Ig_V-set"/>
</dbReference>
<dbReference type="PROSITE" id="PS50188">
    <property type="entry name" value="B302_SPRY"/>
    <property type="match status" value="1"/>
</dbReference>
<dbReference type="Gene3D" id="2.60.120.920">
    <property type="match status" value="1"/>
</dbReference>
<dbReference type="InterPro" id="IPR050504">
    <property type="entry name" value="IgSF_BTN/MOG"/>
</dbReference>
<gene>
    <name evidence="14" type="ORF">GHT09_012230</name>
    <name evidence="15" type="ORF">MONAX_5E041924</name>
</gene>
<dbReference type="InterPro" id="IPR043136">
    <property type="entry name" value="B30.2/SPRY_sf"/>
</dbReference>
<organism evidence="15 16">
    <name type="scientific">Marmota monax</name>
    <name type="common">Woodchuck</name>
    <dbReference type="NCBI Taxonomy" id="9995"/>
    <lineage>
        <taxon>Eukaryota</taxon>
        <taxon>Metazoa</taxon>
        <taxon>Chordata</taxon>
        <taxon>Craniata</taxon>
        <taxon>Vertebrata</taxon>
        <taxon>Euteleostomi</taxon>
        <taxon>Mammalia</taxon>
        <taxon>Eutheria</taxon>
        <taxon>Euarchontoglires</taxon>
        <taxon>Glires</taxon>
        <taxon>Rodentia</taxon>
        <taxon>Sciuromorpha</taxon>
        <taxon>Sciuridae</taxon>
        <taxon>Xerinae</taxon>
        <taxon>Marmotini</taxon>
        <taxon>Marmota</taxon>
    </lineage>
</organism>
<evidence type="ECO:0000256" key="3">
    <source>
        <dbReference type="ARBA" id="ARBA00022692"/>
    </source>
</evidence>
<keyword evidence="4 11" id="KW-0732">Signal</keyword>
<dbReference type="CDD" id="cd13733">
    <property type="entry name" value="SPRY_PRY_C-I_1"/>
    <property type="match status" value="1"/>
</dbReference>
<feature type="chain" id="PRO_5036140414" evidence="11">
    <location>
        <begin position="24"/>
        <end position="458"/>
    </location>
</feature>
<dbReference type="EMBL" id="CABDUW010002977">
    <property type="protein sequence ID" value="VTJ88493.1"/>
    <property type="molecule type" value="Genomic_DNA"/>
</dbReference>
<dbReference type="SUPFAM" id="SSF49899">
    <property type="entry name" value="Concanavalin A-like lectins/glucanases"/>
    <property type="match status" value="1"/>
</dbReference>
<keyword evidence="6 10" id="KW-0472">Membrane</keyword>
<dbReference type="SMART" id="SM00406">
    <property type="entry name" value="IGv"/>
    <property type="match status" value="1"/>
</dbReference>
<keyword evidence="8" id="KW-0393">Immunoglobulin domain</keyword>
<dbReference type="Proteomes" id="UP000335636">
    <property type="component" value="Unassembled WGS sequence"/>
</dbReference>
<dbReference type="FunFam" id="2.60.40.10:FF:000183">
    <property type="entry name" value="Myelin-oligodendrocyte glycoprotein"/>
    <property type="match status" value="1"/>
</dbReference>
<keyword evidence="9" id="KW-0175">Coiled coil</keyword>
<dbReference type="Gene3D" id="2.60.40.10">
    <property type="entry name" value="Immunoglobulins"/>
    <property type="match status" value="2"/>
</dbReference>
<comment type="similarity">
    <text evidence="2">Belongs to the immunoglobulin superfamily. BTN/MOG family.</text>
</comment>
<feature type="domain" description="B30.2/SPRY" evidence="12">
    <location>
        <begin position="265"/>
        <end position="458"/>
    </location>
</feature>
<dbReference type="GO" id="GO:0005102">
    <property type="term" value="F:signaling receptor binding"/>
    <property type="evidence" value="ECO:0007669"/>
    <property type="project" value="TreeGrafter"/>
</dbReference>
<feature type="signal peptide" evidence="11">
    <location>
        <begin position="1"/>
        <end position="23"/>
    </location>
</feature>
<dbReference type="PROSITE" id="PS50835">
    <property type="entry name" value="IG_LIKE"/>
    <property type="match status" value="1"/>
</dbReference>
<dbReference type="Pfam" id="PF07686">
    <property type="entry name" value="V-set"/>
    <property type="match status" value="1"/>
</dbReference>
<sequence length="458" mass="52123">MQFFCVGSWTCLLSLLLPWPGAGQFLVIGPSSPIIVMVGEEAMFSCHLSPSMDAQNMEVTWRHTNKSGLVHNYRNSQDKDQQHPENQGRAEILRENITRGQVALRIRNIHPADEGDYRCFFLSSTYHNEAHFKVLVTGTGMAPRVHVEPDTAWGIRLTCTSTGWYPEPQVQWKGRQGLHFTQDYETVRMEEPGTFQDWSWTMGLCVFLVLLEVSLVVTCALLMRARRAKSLLKEQHELLKKQREKTEDENAELEEECGRVKKELAHRKRLAEAELKKIQRFAADITLDAATAHPYLAVTDDGKCVTYVPERQDVPDNPERFDTLVGVLGRNRFSGGDHYWEVGVAGKSMWAVGLCLESVRRKGQYTKACPETGFWILRLQNGECSAFATPRTVVTREPLSRLGVFLEYEKGLISFYNVTEFVILFTFKSNFKSEPLRPYFYPGTVSAEKTNGLSILKV</sequence>
<evidence type="ECO:0000256" key="1">
    <source>
        <dbReference type="ARBA" id="ARBA00004479"/>
    </source>
</evidence>
<dbReference type="Pfam" id="PF22705">
    <property type="entry name" value="C2-set_3"/>
    <property type="match status" value="1"/>
</dbReference>
<feature type="domain" description="Ig-like" evidence="13">
    <location>
        <begin position="20"/>
        <end position="119"/>
    </location>
</feature>
<keyword evidence="3 10" id="KW-0812">Transmembrane</keyword>
<dbReference type="InterPro" id="IPR003877">
    <property type="entry name" value="SPRY_dom"/>
</dbReference>
<evidence type="ECO:0000256" key="2">
    <source>
        <dbReference type="ARBA" id="ARBA00007591"/>
    </source>
</evidence>
<dbReference type="SMART" id="SM00449">
    <property type="entry name" value="SPRY"/>
    <property type="match status" value="1"/>
</dbReference>
<evidence type="ECO:0000256" key="5">
    <source>
        <dbReference type="ARBA" id="ARBA00022989"/>
    </source>
</evidence>
<dbReference type="GO" id="GO:0001817">
    <property type="term" value="P:regulation of cytokine production"/>
    <property type="evidence" value="ECO:0007669"/>
    <property type="project" value="TreeGrafter"/>
</dbReference>
<evidence type="ECO:0000259" key="13">
    <source>
        <dbReference type="PROSITE" id="PS50835"/>
    </source>
</evidence>
<dbReference type="AlphaFoldDB" id="A0A5E4D2W6"/>
<evidence type="ECO:0000256" key="8">
    <source>
        <dbReference type="ARBA" id="ARBA00023319"/>
    </source>
</evidence>
<dbReference type="InterPro" id="IPR001870">
    <property type="entry name" value="B30.2/SPRY"/>
</dbReference>
<dbReference type="InterPro" id="IPR003599">
    <property type="entry name" value="Ig_sub"/>
</dbReference>
<evidence type="ECO:0000256" key="4">
    <source>
        <dbReference type="ARBA" id="ARBA00022729"/>
    </source>
</evidence>
<dbReference type="InterPro" id="IPR006574">
    <property type="entry name" value="PRY"/>
</dbReference>
<evidence type="ECO:0000313" key="15">
    <source>
        <dbReference type="EMBL" id="VTJ88493.1"/>
    </source>
</evidence>
<dbReference type="Pfam" id="PF00622">
    <property type="entry name" value="SPRY"/>
    <property type="match status" value="1"/>
</dbReference>
<evidence type="ECO:0000313" key="14">
    <source>
        <dbReference type="EMBL" id="KAF7476658.1"/>
    </source>
</evidence>
<proteinExistence type="inferred from homology"/>
<accession>A0A5E4D2W6</accession>
<feature type="transmembrane region" description="Helical" evidence="10">
    <location>
        <begin position="198"/>
        <end position="223"/>
    </location>
</feature>
<dbReference type="SMART" id="SM00589">
    <property type="entry name" value="PRY"/>
    <property type="match status" value="1"/>
</dbReference>
<evidence type="ECO:0000313" key="16">
    <source>
        <dbReference type="Proteomes" id="UP000335636"/>
    </source>
</evidence>
<dbReference type="SUPFAM" id="SSF48726">
    <property type="entry name" value="Immunoglobulin"/>
    <property type="match status" value="2"/>
</dbReference>